<organism evidence="1 2">
    <name type="scientific">Romanomermis culicivorax</name>
    <name type="common">Nematode worm</name>
    <dbReference type="NCBI Taxonomy" id="13658"/>
    <lineage>
        <taxon>Eukaryota</taxon>
        <taxon>Metazoa</taxon>
        <taxon>Ecdysozoa</taxon>
        <taxon>Nematoda</taxon>
        <taxon>Enoplea</taxon>
        <taxon>Dorylaimia</taxon>
        <taxon>Mermithida</taxon>
        <taxon>Mermithoidea</taxon>
        <taxon>Mermithidae</taxon>
        <taxon>Romanomermis</taxon>
    </lineage>
</organism>
<evidence type="ECO:0000313" key="2">
    <source>
        <dbReference type="WBParaSite" id="nRc.2.0.1.t25069-RA"/>
    </source>
</evidence>
<dbReference type="WBParaSite" id="nRc.2.0.1.t25069-RA">
    <property type="protein sequence ID" value="nRc.2.0.1.t25069-RA"/>
    <property type="gene ID" value="nRc.2.0.1.g25069"/>
</dbReference>
<reference evidence="2" key="1">
    <citation type="submission" date="2022-11" db="UniProtKB">
        <authorList>
            <consortium name="WormBaseParasite"/>
        </authorList>
    </citation>
    <scope>IDENTIFICATION</scope>
</reference>
<name>A0A915JFV6_ROMCU</name>
<proteinExistence type="predicted"/>
<protein>
    <submittedName>
        <fullName evidence="2">Uncharacterized protein</fullName>
    </submittedName>
</protein>
<evidence type="ECO:0000313" key="1">
    <source>
        <dbReference type="Proteomes" id="UP000887565"/>
    </source>
</evidence>
<dbReference type="Proteomes" id="UP000887565">
    <property type="component" value="Unplaced"/>
</dbReference>
<keyword evidence="1" id="KW-1185">Reference proteome</keyword>
<dbReference type="AlphaFoldDB" id="A0A915JFV6"/>
<accession>A0A915JFV6</accession>
<sequence>MPAQAKSLGLGERQPRDQKDLKKLQKVRLVFSTILVFCLTDLSSERPHNAQCISMEYHEFFNDQILVGHAEDEDSVAIKPILLDTDGFLSSLILLVTKSLQFKK</sequence>